<reference evidence="2 3" key="1">
    <citation type="submission" date="2018-03" db="EMBL/GenBank/DDBJ databases">
        <title>Cereibacter changlensis.</title>
        <authorList>
            <person name="Meyer T.E."/>
            <person name="Miller S."/>
            <person name="Lodha T."/>
            <person name="Gandham S."/>
            <person name="Chintalapati S."/>
            <person name="Chintalapati V.R."/>
        </authorList>
    </citation>
    <scope>NUCLEOTIDE SEQUENCE [LARGE SCALE GENOMIC DNA]</scope>
    <source>
        <strain evidence="2 3">JA139</strain>
    </source>
</reference>
<dbReference type="OrthoDB" id="8283038at2"/>
<dbReference type="AlphaFoldDB" id="A0A2T4JR19"/>
<accession>A0A2T4JR19</accession>
<evidence type="ECO:0008006" key="4">
    <source>
        <dbReference type="Google" id="ProtNLM"/>
    </source>
</evidence>
<evidence type="ECO:0000313" key="3">
    <source>
        <dbReference type="Proteomes" id="UP000241010"/>
    </source>
</evidence>
<keyword evidence="3" id="KW-1185">Reference proteome</keyword>
<protein>
    <recommendedName>
        <fullName evidence="4">Type I secretion protein</fullName>
    </recommendedName>
</protein>
<sequence length="653" mass="67159">MSLDSSTEIVAHFIGSFHLDIDALRLRSDYEAFRVAQKLEAETPPETPPPALRSPPLEMRDFVPGVAYVAPAEPPAPQPLSAPDPLPDALPPLEPQAGPWFEEHPLPMTHIGPVSGSGMMLLPPPSPNSILTITTQIGLLSDNDLLDFGTPDAFVAPELHMAQLATLAGLGTALGAGVGEALPPGTAPTLALAEEMAGRMTAAGEGAAAPSVTLAVAQGAEAQGILIDGATATELPVFVDLLPALLQPEEETPPEAAGDPRLDPLPDTPDPFGVDPGHAVVSGGNLAVNEALVTLRWVDAPVIAVGGSVMDLAAISQTNVMSTTAVPGALSPAPVAMNAAMIERIAAPETSVPAIAGQPDSWQVVTIEGDLTALNWVQQYVFLSDFDRAEVIFTGSATYIGLGENVVSNLTSLVELGFHYDLILVEGDMLTLTSISQTNVLLDADVVTGAPSGAAQAVGDVQVNKAQISTVGVDSVEEMTEGFRTTLEGMQAGGSDLSAAILEDPRFAGLDTVNVLHVKGNLTKLNVIEQVNVLGDSDQLHLALDRLSAEEAALVSVTAGSNAQLNAARVLDDGIDSAVMAMGGAYSDAMIHQAGLIDLDAPVDGGAMSAVVSEAVAFLADGMIDAPEAPVFAPFPMLTDHPGSADVMQTALA</sequence>
<comment type="caution">
    <text evidence="2">The sequence shown here is derived from an EMBL/GenBank/DDBJ whole genome shotgun (WGS) entry which is preliminary data.</text>
</comment>
<evidence type="ECO:0000313" key="2">
    <source>
        <dbReference type="EMBL" id="PTE20349.1"/>
    </source>
</evidence>
<name>A0A2T4JR19_9RHOB</name>
<organism evidence="2 3">
    <name type="scientific">Cereibacter changlensis JA139</name>
    <dbReference type="NCBI Taxonomy" id="1188249"/>
    <lineage>
        <taxon>Bacteria</taxon>
        <taxon>Pseudomonadati</taxon>
        <taxon>Pseudomonadota</taxon>
        <taxon>Alphaproteobacteria</taxon>
        <taxon>Rhodobacterales</taxon>
        <taxon>Paracoccaceae</taxon>
        <taxon>Cereibacter</taxon>
    </lineage>
</organism>
<gene>
    <name evidence="2" type="ORF">C5F48_17990</name>
</gene>
<dbReference type="RefSeq" id="WP_107665230.1">
    <property type="nucleotide sequence ID" value="NZ_PZKG01000113.1"/>
</dbReference>
<dbReference type="Proteomes" id="UP000241010">
    <property type="component" value="Unassembled WGS sequence"/>
</dbReference>
<proteinExistence type="predicted"/>
<dbReference type="EMBL" id="PZKG01000113">
    <property type="protein sequence ID" value="PTE20349.1"/>
    <property type="molecule type" value="Genomic_DNA"/>
</dbReference>
<feature type="region of interest" description="Disordered" evidence="1">
    <location>
        <begin position="250"/>
        <end position="269"/>
    </location>
</feature>
<evidence type="ECO:0000256" key="1">
    <source>
        <dbReference type="SAM" id="MobiDB-lite"/>
    </source>
</evidence>